<sequence length="165" mass="18841">MKPVLKPGLTMNEPSDNGGSVHVIRNNVFDGEEGQHANGLLRECYSIIARSMFDPNFALFMINPGDRVTYMPNPLSHSKAIFDNKYMDCYFTRSFYKHILGVPVRYMDMESVDSQFYKSLVMLLENDIHEWDLGLIFSLDAFEFGENKVIELIPNGSTTIVTNDE</sequence>
<dbReference type="InterPro" id="IPR000569">
    <property type="entry name" value="HECT_dom"/>
</dbReference>
<comment type="caution">
    <text evidence="6">Lacks conserved residue(s) required for the propagation of feature annotation.</text>
</comment>
<dbReference type="Gene3D" id="3.30.2160.10">
    <property type="entry name" value="Hect, E3 ligase catalytic domain"/>
    <property type="match status" value="1"/>
</dbReference>
<accession>A0A820YQQ1</accession>
<dbReference type="Pfam" id="PF00632">
    <property type="entry name" value="HECT"/>
    <property type="match status" value="1"/>
</dbReference>
<feature type="domain" description="HECT" evidence="7">
    <location>
        <begin position="29"/>
        <end position="165"/>
    </location>
</feature>
<evidence type="ECO:0000256" key="5">
    <source>
        <dbReference type="ARBA" id="ARBA00022786"/>
    </source>
</evidence>
<proteinExistence type="predicted"/>
<evidence type="ECO:0000259" key="7">
    <source>
        <dbReference type="PROSITE" id="PS50237"/>
    </source>
</evidence>
<protein>
    <recommendedName>
        <fullName evidence="3">HECT-type E3 ubiquitin transferase</fullName>
        <ecNumber evidence="3">2.3.2.26</ecNumber>
    </recommendedName>
</protein>
<dbReference type="Proteomes" id="UP000663862">
    <property type="component" value="Unassembled WGS sequence"/>
</dbReference>
<comment type="catalytic activity">
    <reaction evidence="1">
        <text>S-ubiquitinyl-[E2 ubiquitin-conjugating enzyme]-L-cysteine + [acceptor protein]-L-lysine = [E2 ubiquitin-conjugating enzyme]-L-cysteine + N(6)-ubiquitinyl-[acceptor protein]-L-lysine.</text>
        <dbReference type="EC" id="2.3.2.26"/>
    </reaction>
</comment>
<dbReference type="GO" id="GO:0005634">
    <property type="term" value="C:nucleus"/>
    <property type="evidence" value="ECO:0007669"/>
    <property type="project" value="TreeGrafter"/>
</dbReference>
<evidence type="ECO:0000256" key="1">
    <source>
        <dbReference type="ARBA" id="ARBA00000885"/>
    </source>
</evidence>
<dbReference type="GO" id="GO:0005737">
    <property type="term" value="C:cytoplasm"/>
    <property type="evidence" value="ECO:0007669"/>
    <property type="project" value="TreeGrafter"/>
</dbReference>
<dbReference type="InterPro" id="IPR035983">
    <property type="entry name" value="Hect_E3_ubiquitin_ligase"/>
</dbReference>
<name>A0A820YQQ1_9BILA</name>
<comment type="caution">
    <text evidence="8">The sequence shown here is derived from an EMBL/GenBank/DDBJ whole genome shotgun (WGS) entry which is preliminary data.</text>
</comment>
<gene>
    <name evidence="8" type="ORF">TSG867_LOCUS24689</name>
</gene>
<organism evidence="8 9">
    <name type="scientific">Rotaria socialis</name>
    <dbReference type="NCBI Taxonomy" id="392032"/>
    <lineage>
        <taxon>Eukaryota</taxon>
        <taxon>Metazoa</taxon>
        <taxon>Spiralia</taxon>
        <taxon>Gnathifera</taxon>
        <taxon>Rotifera</taxon>
        <taxon>Eurotatoria</taxon>
        <taxon>Bdelloidea</taxon>
        <taxon>Philodinida</taxon>
        <taxon>Philodinidae</taxon>
        <taxon>Rotaria</taxon>
    </lineage>
</organism>
<comment type="pathway">
    <text evidence="2">Protein modification; protein ubiquitination.</text>
</comment>
<dbReference type="GO" id="GO:0061630">
    <property type="term" value="F:ubiquitin protein ligase activity"/>
    <property type="evidence" value="ECO:0007669"/>
    <property type="project" value="UniProtKB-EC"/>
</dbReference>
<dbReference type="Gene3D" id="3.90.1750.10">
    <property type="entry name" value="Hect, E3 ligase catalytic domains"/>
    <property type="match status" value="1"/>
</dbReference>
<dbReference type="PROSITE" id="PS50237">
    <property type="entry name" value="HECT"/>
    <property type="match status" value="1"/>
</dbReference>
<dbReference type="SUPFAM" id="SSF56204">
    <property type="entry name" value="Hect, E3 ligase catalytic domain"/>
    <property type="match status" value="1"/>
</dbReference>
<dbReference type="EMBL" id="CAJOBQ010002297">
    <property type="protein sequence ID" value="CAF4551527.1"/>
    <property type="molecule type" value="Genomic_DNA"/>
</dbReference>
<dbReference type="GO" id="GO:0006511">
    <property type="term" value="P:ubiquitin-dependent protein catabolic process"/>
    <property type="evidence" value="ECO:0007669"/>
    <property type="project" value="TreeGrafter"/>
</dbReference>
<dbReference type="EC" id="2.3.2.26" evidence="3"/>
<dbReference type="SMART" id="SM00119">
    <property type="entry name" value="HECTc"/>
    <property type="match status" value="1"/>
</dbReference>
<evidence type="ECO:0000256" key="4">
    <source>
        <dbReference type="ARBA" id="ARBA00022679"/>
    </source>
</evidence>
<evidence type="ECO:0000256" key="6">
    <source>
        <dbReference type="PROSITE-ProRule" id="PRU00104"/>
    </source>
</evidence>
<evidence type="ECO:0000256" key="2">
    <source>
        <dbReference type="ARBA" id="ARBA00004906"/>
    </source>
</evidence>
<evidence type="ECO:0000256" key="3">
    <source>
        <dbReference type="ARBA" id="ARBA00012485"/>
    </source>
</evidence>
<keyword evidence="5 6" id="KW-0833">Ubl conjugation pathway</keyword>
<evidence type="ECO:0000313" key="9">
    <source>
        <dbReference type="Proteomes" id="UP000663862"/>
    </source>
</evidence>
<reference evidence="8" key="1">
    <citation type="submission" date="2021-02" db="EMBL/GenBank/DDBJ databases">
        <authorList>
            <person name="Nowell W R."/>
        </authorList>
    </citation>
    <scope>NUCLEOTIDE SEQUENCE</scope>
</reference>
<evidence type="ECO:0000313" key="8">
    <source>
        <dbReference type="EMBL" id="CAF4551527.1"/>
    </source>
</evidence>
<keyword evidence="4" id="KW-0808">Transferase</keyword>
<dbReference type="PANTHER" id="PTHR11254:SF67">
    <property type="entry name" value="E3 UBIQUITIN-PROTEIN LIGASE HUWE1"/>
    <property type="match status" value="1"/>
</dbReference>
<dbReference type="PANTHER" id="PTHR11254">
    <property type="entry name" value="HECT DOMAIN UBIQUITIN-PROTEIN LIGASE"/>
    <property type="match status" value="1"/>
</dbReference>
<dbReference type="InterPro" id="IPR050409">
    <property type="entry name" value="E3_ubiq-protein_ligase"/>
</dbReference>
<dbReference type="AlphaFoldDB" id="A0A820YQQ1"/>
<dbReference type="GO" id="GO:0000209">
    <property type="term" value="P:protein polyubiquitination"/>
    <property type="evidence" value="ECO:0007669"/>
    <property type="project" value="TreeGrafter"/>
</dbReference>